<evidence type="ECO:0000256" key="1">
    <source>
        <dbReference type="SAM" id="SignalP"/>
    </source>
</evidence>
<dbReference type="EMBL" id="GG745328">
    <property type="protein sequence ID" value="KNE54232.1"/>
    <property type="molecule type" value="Genomic_DNA"/>
</dbReference>
<accession>A0A0L0RUY3</accession>
<name>A0A0L0RUY3_ALLM3</name>
<keyword evidence="3" id="KW-1185">Reference proteome</keyword>
<dbReference type="VEuPathDB" id="FungiDB:AMAG_17638"/>
<feature type="signal peptide" evidence="1">
    <location>
        <begin position="1"/>
        <end position="29"/>
    </location>
</feature>
<keyword evidence="1" id="KW-0732">Signal</keyword>
<reference evidence="3" key="2">
    <citation type="submission" date="2009-11" db="EMBL/GenBank/DDBJ databases">
        <title>The Genome Sequence of Allomyces macrogynus strain ATCC 38327.</title>
        <authorList>
            <consortium name="The Broad Institute Genome Sequencing Platform"/>
            <person name="Russ C."/>
            <person name="Cuomo C."/>
            <person name="Shea T."/>
            <person name="Young S.K."/>
            <person name="Zeng Q."/>
            <person name="Koehrsen M."/>
            <person name="Haas B."/>
            <person name="Borodovsky M."/>
            <person name="Guigo R."/>
            <person name="Alvarado L."/>
            <person name="Berlin A."/>
            <person name="Borenstein D."/>
            <person name="Chen Z."/>
            <person name="Engels R."/>
            <person name="Freedman E."/>
            <person name="Gellesch M."/>
            <person name="Goldberg J."/>
            <person name="Griggs A."/>
            <person name="Gujja S."/>
            <person name="Heiman D."/>
            <person name="Hepburn T."/>
            <person name="Howarth C."/>
            <person name="Jen D."/>
            <person name="Larson L."/>
            <person name="Lewis B."/>
            <person name="Mehta T."/>
            <person name="Park D."/>
            <person name="Pearson M."/>
            <person name="Roberts A."/>
            <person name="Saif S."/>
            <person name="Shenoy N."/>
            <person name="Sisk P."/>
            <person name="Stolte C."/>
            <person name="Sykes S."/>
            <person name="Walk T."/>
            <person name="White J."/>
            <person name="Yandava C."/>
            <person name="Burger G."/>
            <person name="Gray M.W."/>
            <person name="Holland P.W.H."/>
            <person name="King N."/>
            <person name="Lang F.B.F."/>
            <person name="Roger A.J."/>
            <person name="Ruiz-Trillo I."/>
            <person name="Lander E."/>
            <person name="Nusbaum C."/>
        </authorList>
    </citation>
    <scope>NUCLEOTIDE SEQUENCE [LARGE SCALE GENOMIC DNA]</scope>
    <source>
        <strain evidence="3">ATCC 38327</strain>
    </source>
</reference>
<organism evidence="2 3">
    <name type="scientific">Allomyces macrogynus (strain ATCC 38327)</name>
    <name type="common">Allomyces javanicus var. macrogynus</name>
    <dbReference type="NCBI Taxonomy" id="578462"/>
    <lineage>
        <taxon>Eukaryota</taxon>
        <taxon>Fungi</taxon>
        <taxon>Fungi incertae sedis</taxon>
        <taxon>Blastocladiomycota</taxon>
        <taxon>Blastocladiomycetes</taxon>
        <taxon>Blastocladiales</taxon>
        <taxon>Blastocladiaceae</taxon>
        <taxon>Allomyces</taxon>
    </lineage>
</organism>
<gene>
    <name evidence="2" type="ORF">AMAG_17638</name>
</gene>
<dbReference type="Proteomes" id="UP000054350">
    <property type="component" value="Unassembled WGS sequence"/>
</dbReference>
<proteinExistence type="predicted"/>
<feature type="chain" id="PRO_5005547557" evidence="1">
    <location>
        <begin position="30"/>
        <end position="165"/>
    </location>
</feature>
<sequence length="165" mass="17482">MYSTTMTRATTLLLAVLAVLAMLAAFVASSSVAHASPVPDGHDIARARDNTDANGKDIARMLDTDADGDGSLRKIAGKDTVGIEKGTGKGPGKGGSKGGGCWYSPDKQKHCMNCYKKSGSGGMWCKKSQGCYYIGKDYYCPECPQNDPDPKKCKYPMSKPPSKSS</sequence>
<reference evidence="2 3" key="1">
    <citation type="submission" date="2009-11" db="EMBL/GenBank/DDBJ databases">
        <title>Annotation of Allomyces macrogynus ATCC 38327.</title>
        <authorList>
            <consortium name="The Broad Institute Genome Sequencing Platform"/>
            <person name="Russ C."/>
            <person name="Cuomo C."/>
            <person name="Burger G."/>
            <person name="Gray M.W."/>
            <person name="Holland P.W.H."/>
            <person name="King N."/>
            <person name="Lang F.B.F."/>
            <person name="Roger A.J."/>
            <person name="Ruiz-Trillo I."/>
            <person name="Young S.K."/>
            <person name="Zeng Q."/>
            <person name="Gargeya S."/>
            <person name="Fitzgerald M."/>
            <person name="Haas B."/>
            <person name="Abouelleil A."/>
            <person name="Alvarado L."/>
            <person name="Arachchi H.M."/>
            <person name="Berlin A."/>
            <person name="Chapman S.B."/>
            <person name="Gearin G."/>
            <person name="Goldberg J."/>
            <person name="Griggs A."/>
            <person name="Gujja S."/>
            <person name="Hansen M."/>
            <person name="Heiman D."/>
            <person name="Howarth C."/>
            <person name="Larimer J."/>
            <person name="Lui A."/>
            <person name="MacDonald P.J.P."/>
            <person name="McCowen C."/>
            <person name="Montmayeur A."/>
            <person name="Murphy C."/>
            <person name="Neiman D."/>
            <person name="Pearson M."/>
            <person name="Priest M."/>
            <person name="Roberts A."/>
            <person name="Saif S."/>
            <person name="Shea T."/>
            <person name="Sisk P."/>
            <person name="Stolte C."/>
            <person name="Sykes S."/>
            <person name="Wortman J."/>
            <person name="Nusbaum C."/>
            <person name="Birren B."/>
        </authorList>
    </citation>
    <scope>NUCLEOTIDE SEQUENCE [LARGE SCALE GENOMIC DNA]</scope>
    <source>
        <strain evidence="2 3">ATCC 38327</strain>
    </source>
</reference>
<dbReference type="AlphaFoldDB" id="A0A0L0RUY3"/>
<dbReference type="OrthoDB" id="10500944at2759"/>
<evidence type="ECO:0000313" key="3">
    <source>
        <dbReference type="Proteomes" id="UP000054350"/>
    </source>
</evidence>
<evidence type="ECO:0000313" key="2">
    <source>
        <dbReference type="EMBL" id="KNE54232.1"/>
    </source>
</evidence>
<protein>
    <submittedName>
        <fullName evidence="2">Uncharacterized protein</fullName>
    </submittedName>
</protein>